<keyword evidence="3" id="KW-0158">Chromosome</keyword>
<evidence type="ECO:0000256" key="2">
    <source>
        <dbReference type="ARBA" id="ARBA00008643"/>
    </source>
</evidence>
<organism evidence="10 11">
    <name type="scientific">Coniosporium apollinis</name>
    <dbReference type="NCBI Taxonomy" id="61459"/>
    <lineage>
        <taxon>Eukaryota</taxon>
        <taxon>Fungi</taxon>
        <taxon>Dikarya</taxon>
        <taxon>Ascomycota</taxon>
        <taxon>Pezizomycotina</taxon>
        <taxon>Dothideomycetes</taxon>
        <taxon>Dothideomycetes incertae sedis</taxon>
        <taxon>Coniosporium</taxon>
    </lineage>
</organism>
<proteinExistence type="inferred from homology"/>
<comment type="similarity">
    <text evidence="2">Belongs to the mis12 family.</text>
</comment>
<keyword evidence="5" id="KW-0498">Mitosis</keyword>
<comment type="caution">
    <text evidence="10">The sequence shown here is derived from an EMBL/GenBank/DDBJ whole genome shotgun (WGS) entry which is preliminary data.</text>
</comment>
<dbReference type="Proteomes" id="UP001172684">
    <property type="component" value="Unassembled WGS sequence"/>
</dbReference>
<keyword evidence="8" id="KW-0131">Cell cycle</keyword>
<evidence type="ECO:0000256" key="6">
    <source>
        <dbReference type="ARBA" id="ARBA00022838"/>
    </source>
</evidence>
<comment type="subcellular location">
    <subcellularLocation>
        <location evidence="1">Chromosome</location>
        <location evidence="1">Centromere</location>
        <location evidence="1">Kinetochore</location>
    </subcellularLocation>
</comment>
<gene>
    <name evidence="10" type="ORF">H2201_008582</name>
</gene>
<protein>
    <recommendedName>
        <fullName evidence="12">Mis12 domain-containing protein</fullName>
    </recommendedName>
</protein>
<evidence type="ECO:0000256" key="8">
    <source>
        <dbReference type="ARBA" id="ARBA00023306"/>
    </source>
</evidence>
<accession>A0ABQ9NMF8</accession>
<evidence type="ECO:0000256" key="1">
    <source>
        <dbReference type="ARBA" id="ARBA00004629"/>
    </source>
</evidence>
<dbReference type="PANTHER" id="PTHR14527:SF2">
    <property type="entry name" value="PROTEIN MIS12 HOMOLOG"/>
    <property type="match status" value="1"/>
</dbReference>
<keyword evidence="11" id="KW-1185">Reference proteome</keyword>
<name>A0ABQ9NMF8_9PEZI</name>
<evidence type="ECO:0000313" key="10">
    <source>
        <dbReference type="EMBL" id="KAJ9656302.1"/>
    </source>
</evidence>
<dbReference type="EMBL" id="JAPDRL010000129">
    <property type="protein sequence ID" value="KAJ9656302.1"/>
    <property type="molecule type" value="Genomic_DNA"/>
</dbReference>
<evidence type="ECO:0000313" key="11">
    <source>
        <dbReference type="Proteomes" id="UP001172684"/>
    </source>
</evidence>
<keyword evidence="6" id="KW-0995">Kinetochore</keyword>
<keyword evidence="9" id="KW-0137">Centromere</keyword>
<evidence type="ECO:0008006" key="12">
    <source>
        <dbReference type="Google" id="ProtNLM"/>
    </source>
</evidence>
<dbReference type="PANTHER" id="PTHR14527">
    <property type="entry name" value="PROTEIN MIS12 HOMOLOG"/>
    <property type="match status" value="1"/>
</dbReference>
<sequence>MAHSSQMDSLLTEHFRYTPLTLIDDIINTVNELVGRAVDSVEAGLLSADPAVLGFAARAAAENVIPDTDGEGNVVYPEARKEIEEGVHKLETLLEATVDKNFDKLEIYVLRNVLTVPEELVGWVRLAHYENLHIPSPSAPPPPTPESLHLLRRKLHETQKLHSTLLAEHRRNTLLIAQLRSLLSASSTNSTIATYPKAEQASSPTRIAAPDGTHAGAFAFLSSTPAARTLGVSTAAAMPTPPPEGASIQTQAPLTTPAAFALAQLPALRQLLTSLRPRIASLGVGADDEGVGGVRRGYIEAQTRRVLERRGVGIE</sequence>
<evidence type="ECO:0000256" key="4">
    <source>
        <dbReference type="ARBA" id="ARBA00022618"/>
    </source>
</evidence>
<evidence type="ECO:0000256" key="3">
    <source>
        <dbReference type="ARBA" id="ARBA00022454"/>
    </source>
</evidence>
<evidence type="ECO:0000256" key="7">
    <source>
        <dbReference type="ARBA" id="ARBA00023054"/>
    </source>
</evidence>
<evidence type="ECO:0000256" key="5">
    <source>
        <dbReference type="ARBA" id="ARBA00022776"/>
    </source>
</evidence>
<reference evidence="10" key="1">
    <citation type="submission" date="2022-10" db="EMBL/GenBank/DDBJ databases">
        <title>Culturing micro-colonial fungi from biological soil crusts in the Mojave desert and describing Neophaeococcomyces mojavensis, and introducing the new genera and species Taxawa tesnikishii.</title>
        <authorList>
            <person name="Kurbessoian T."/>
            <person name="Stajich J.E."/>
        </authorList>
    </citation>
    <scope>NUCLEOTIDE SEQUENCE</scope>
    <source>
        <strain evidence="10">TK_1</strain>
    </source>
</reference>
<dbReference type="InterPro" id="IPR008685">
    <property type="entry name" value="Centromere_Mis12"/>
</dbReference>
<evidence type="ECO:0000256" key="9">
    <source>
        <dbReference type="ARBA" id="ARBA00023328"/>
    </source>
</evidence>
<keyword evidence="7" id="KW-0175">Coiled coil</keyword>
<keyword evidence="4" id="KW-0132">Cell division</keyword>
<dbReference type="Pfam" id="PF05859">
    <property type="entry name" value="Mis12"/>
    <property type="match status" value="1"/>
</dbReference>